<dbReference type="Gene3D" id="3.40.50.200">
    <property type="entry name" value="Peptidase S8/S53 domain"/>
    <property type="match status" value="1"/>
</dbReference>
<dbReference type="GO" id="GO:0006508">
    <property type="term" value="P:proteolysis"/>
    <property type="evidence" value="ECO:0007669"/>
    <property type="project" value="UniProtKB-KW"/>
</dbReference>
<dbReference type="InterPro" id="IPR000209">
    <property type="entry name" value="Peptidase_S8/S53_dom"/>
</dbReference>
<evidence type="ECO:0000256" key="4">
    <source>
        <dbReference type="ARBA" id="ARBA00022825"/>
    </source>
</evidence>
<evidence type="ECO:0000256" key="5">
    <source>
        <dbReference type="PROSITE-ProRule" id="PRU01240"/>
    </source>
</evidence>
<comment type="similarity">
    <text evidence="1 5">Belongs to the peptidase S8 family.</text>
</comment>
<dbReference type="PROSITE" id="PS51892">
    <property type="entry name" value="SUBTILASE"/>
    <property type="match status" value="1"/>
</dbReference>
<dbReference type="PANTHER" id="PTHR43806">
    <property type="entry name" value="PEPTIDASE S8"/>
    <property type="match status" value="1"/>
</dbReference>
<dbReference type="Proteomes" id="UP000248134">
    <property type="component" value="Unassembled WGS sequence"/>
</dbReference>
<dbReference type="RefSeq" id="WP_110784374.1">
    <property type="nucleotide sequence ID" value="NZ_QKQS01000006.1"/>
</dbReference>
<proteinExistence type="inferred from homology"/>
<dbReference type="PRINTS" id="PR00723">
    <property type="entry name" value="SUBTILISIN"/>
</dbReference>
<dbReference type="CDD" id="cd07487">
    <property type="entry name" value="Peptidases_S8_1"/>
    <property type="match status" value="1"/>
</dbReference>
<dbReference type="InterPro" id="IPR015500">
    <property type="entry name" value="Peptidase_S8_subtilisin-rel"/>
</dbReference>
<accession>A0A323UPZ9</accession>
<evidence type="ECO:0000256" key="3">
    <source>
        <dbReference type="ARBA" id="ARBA00022801"/>
    </source>
</evidence>
<dbReference type="GO" id="GO:0004252">
    <property type="term" value="F:serine-type endopeptidase activity"/>
    <property type="evidence" value="ECO:0007669"/>
    <property type="project" value="UniProtKB-UniRule"/>
</dbReference>
<dbReference type="OrthoDB" id="9816306at2"/>
<organism evidence="7 8">
    <name type="scientific">Rhodopseudomonas palustris</name>
    <dbReference type="NCBI Taxonomy" id="1076"/>
    <lineage>
        <taxon>Bacteria</taxon>
        <taxon>Pseudomonadati</taxon>
        <taxon>Pseudomonadota</taxon>
        <taxon>Alphaproteobacteria</taxon>
        <taxon>Hyphomicrobiales</taxon>
        <taxon>Nitrobacteraceae</taxon>
        <taxon>Rhodopseudomonas</taxon>
    </lineage>
</organism>
<dbReference type="SUPFAM" id="SSF52743">
    <property type="entry name" value="Subtilisin-like"/>
    <property type="match status" value="1"/>
</dbReference>
<evidence type="ECO:0000256" key="2">
    <source>
        <dbReference type="ARBA" id="ARBA00022670"/>
    </source>
</evidence>
<dbReference type="EMBL" id="QKQS01000006">
    <property type="protein sequence ID" value="PZA13196.1"/>
    <property type="molecule type" value="Genomic_DNA"/>
</dbReference>
<feature type="active site" description="Charge relay system" evidence="5">
    <location>
        <position position="619"/>
    </location>
</feature>
<gene>
    <name evidence="7" type="ORF">DNX69_02105</name>
</gene>
<dbReference type="Pfam" id="PF00082">
    <property type="entry name" value="Peptidase_S8"/>
    <property type="match status" value="1"/>
</dbReference>
<evidence type="ECO:0000259" key="6">
    <source>
        <dbReference type="Pfam" id="PF00082"/>
    </source>
</evidence>
<dbReference type="InterPro" id="IPR050131">
    <property type="entry name" value="Peptidase_S8_subtilisin-like"/>
</dbReference>
<evidence type="ECO:0000313" key="8">
    <source>
        <dbReference type="Proteomes" id="UP000248134"/>
    </source>
</evidence>
<comment type="caution">
    <text evidence="7">The sequence shown here is derived from an EMBL/GenBank/DDBJ whole genome shotgun (WGS) entry which is preliminary data.</text>
</comment>
<dbReference type="InterPro" id="IPR023828">
    <property type="entry name" value="Peptidase_S8_Ser-AS"/>
</dbReference>
<dbReference type="InterPro" id="IPR036852">
    <property type="entry name" value="Peptidase_S8/S53_dom_sf"/>
</dbReference>
<feature type="active site" description="Charge relay system" evidence="5">
    <location>
        <position position="425"/>
    </location>
</feature>
<evidence type="ECO:0000256" key="1">
    <source>
        <dbReference type="ARBA" id="ARBA00011073"/>
    </source>
</evidence>
<keyword evidence="2 5" id="KW-0645">Protease</keyword>
<dbReference type="AlphaFoldDB" id="A0A323UPZ9"/>
<feature type="active site" description="Charge relay system" evidence="5">
    <location>
        <position position="318"/>
    </location>
</feature>
<name>A0A323UPZ9_RHOPL</name>
<protein>
    <submittedName>
        <fullName evidence="7">Peptidase S8</fullName>
    </submittedName>
</protein>
<keyword evidence="3 5" id="KW-0378">Hydrolase</keyword>
<sequence length="678" mass="74259">MARSDVSSWPSGDDGRPKQFSLPGEIVETILLGPADDRRVLQDSPLLGDVWAAYALDPGARQDVLITPHFKATAADVASMIRLGRPIWNRSRNEMVDAQLSRRLESAKIAYLQGLVAAELYFDEVLCILVPLTLWWRQQQGAGRIKQVEERRAALIKLLQTPPGATRKAGINVERDNYSSLERYIALAGLIFWIGKRERRAEDQLPGQATGSAATLLNLPELDEDLAFAQYAPFAAEIVDEIFKAYPKVEEDLAELVRKSSEIGELAGDALAEGYIFQVSLNRRADTALDRSVPAVKADAAQSLFRVMCDRIVWGVIDSGIDGSHPALQMIDELATTDPNNPVYTSRVKKTFDFTRIREIVTSEVDDVGPTEVDRIARTTGLSFEATQKYLKQVAADAENRRPINWGDVEKLITLKDPPPPTNPHGTHVAGIIGADGDLVGSAYNGMCPDIRLYDFRVLGKTAADTEFAVIAALQYIRYINERHNYITVHGVNLSLSIPHNVRNYACGRTPVCNECERLVESGVVVVAAAGNRGFQKFQTVDGPFENYAAFSITDPGNGDGVITVGSTHGNWPQTYGISFFSSRGPTGDGRLKPDLVAPGERVYSTVLNHGWAPESGTSMAAPHVSGAAAMLLARYEELIGQPRRVKQILCASATDLGRERSFQGHGMLDVLRAFQSI</sequence>
<feature type="domain" description="Peptidase S8/S53" evidence="6">
    <location>
        <begin position="314"/>
        <end position="666"/>
    </location>
</feature>
<evidence type="ECO:0000313" key="7">
    <source>
        <dbReference type="EMBL" id="PZA13196.1"/>
    </source>
</evidence>
<dbReference type="PANTHER" id="PTHR43806:SF11">
    <property type="entry name" value="CEREVISIN-RELATED"/>
    <property type="match status" value="1"/>
</dbReference>
<dbReference type="PROSITE" id="PS00138">
    <property type="entry name" value="SUBTILASE_SER"/>
    <property type="match status" value="1"/>
</dbReference>
<dbReference type="PROSITE" id="PS00137">
    <property type="entry name" value="SUBTILASE_HIS"/>
    <property type="match status" value="1"/>
</dbReference>
<reference evidence="7 8" key="1">
    <citation type="submission" date="2018-06" db="EMBL/GenBank/DDBJ databases">
        <title>Draft Whole-Genome Sequence of the purple photosynthetic bacterium Rhodospeudomonas palustris XCP.</title>
        <authorList>
            <person name="Rayyan A."/>
            <person name="Meyer T.E."/>
            <person name="Kyndt J.A."/>
        </authorList>
    </citation>
    <scope>NUCLEOTIDE SEQUENCE [LARGE SCALE GENOMIC DNA]</scope>
    <source>
        <strain evidence="7 8">XCP</strain>
    </source>
</reference>
<keyword evidence="4 5" id="KW-0720">Serine protease</keyword>
<dbReference type="InterPro" id="IPR022398">
    <property type="entry name" value="Peptidase_S8_His-AS"/>
</dbReference>